<evidence type="ECO:0000313" key="2">
    <source>
        <dbReference type="Proteomes" id="UP000030686"/>
    </source>
</evidence>
<evidence type="ECO:0000313" key="1">
    <source>
        <dbReference type="EMBL" id="CDM28892.1"/>
    </source>
</evidence>
<name>W6QH06_PENRF</name>
<gene>
    <name evidence="1" type="ORF">PROQFM164_S01g002703</name>
</gene>
<dbReference type="EMBL" id="HG792015">
    <property type="protein sequence ID" value="CDM28892.1"/>
    <property type="molecule type" value="Genomic_DNA"/>
</dbReference>
<dbReference type="AlphaFoldDB" id="W6QH06"/>
<dbReference type="Proteomes" id="UP000030686">
    <property type="component" value="Unassembled WGS sequence"/>
</dbReference>
<accession>W6QH06</accession>
<protein>
    <submittedName>
        <fullName evidence="1">Genomic scaffold, ProqFM164S01</fullName>
    </submittedName>
</protein>
<proteinExistence type="predicted"/>
<keyword evidence="2" id="KW-1185">Reference proteome</keyword>
<organism evidence="1 2">
    <name type="scientific">Penicillium roqueforti (strain FM164)</name>
    <dbReference type="NCBI Taxonomy" id="1365484"/>
    <lineage>
        <taxon>Eukaryota</taxon>
        <taxon>Fungi</taxon>
        <taxon>Dikarya</taxon>
        <taxon>Ascomycota</taxon>
        <taxon>Pezizomycotina</taxon>
        <taxon>Eurotiomycetes</taxon>
        <taxon>Eurotiomycetidae</taxon>
        <taxon>Eurotiales</taxon>
        <taxon>Aspergillaceae</taxon>
        <taxon>Penicillium</taxon>
    </lineage>
</organism>
<sequence>MIRDATQANRYDESGKLKFHSLEGSLKEKGSLLSTFYTTYEPIKTRNPAC</sequence>
<reference evidence="1" key="1">
    <citation type="journal article" date="2014" name="Nat. Commun.">
        <title>Multiple recent horizontal transfers of a large genomic region in cheese making fungi.</title>
        <authorList>
            <person name="Cheeseman K."/>
            <person name="Ropars J."/>
            <person name="Renault P."/>
            <person name="Dupont J."/>
            <person name="Gouzy J."/>
            <person name="Branca A."/>
            <person name="Abraham A.L."/>
            <person name="Ceppi M."/>
            <person name="Conseiller E."/>
            <person name="Debuchy R."/>
            <person name="Malagnac F."/>
            <person name="Goarin A."/>
            <person name="Silar P."/>
            <person name="Lacoste S."/>
            <person name="Sallet E."/>
            <person name="Bensimon A."/>
            <person name="Giraud T."/>
            <person name="Brygoo Y."/>
        </authorList>
    </citation>
    <scope>NUCLEOTIDE SEQUENCE [LARGE SCALE GENOMIC DNA]</scope>
    <source>
        <strain evidence="1">FM164</strain>
    </source>
</reference>